<organism evidence="1 2">
    <name type="scientific">Alkalicoccobacillus plakortidis</name>
    <dbReference type="NCBI Taxonomy" id="444060"/>
    <lineage>
        <taxon>Bacteria</taxon>
        <taxon>Bacillati</taxon>
        <taxon>Bacillota</taxon>
        <taxon>Bacilli</taxon>
        <taxon>Bacillales</taxon>
        <taxon>Bacillaceae</taxon>
        <taxon>Alkalicoccobacillus</taxon>
    </lineage>
</organism>
<keyword evidence="2" id="KW-1185">Reference proteome</keyword>
<name>A0ABT0XIC1_9BACI</name>
<accession>A0ABT0XIC1</accession>
<gene>
    <name evidence="1" type="ORF">NDM98_08140</name>
</gene>
<protein>
    <submittedName>
        <fullName evidence="1">Uncharacterized protein</fullName>
    </submittedName>
</protein>
<evidence type="ECO:0000313" key="1">
    <source>
        <dbReference type="EMBL" id="MCM2675460.1"/>
    </source>
</evidence>
<dbReference type="RefSeq" id="WP_251606166.1">
    <property type="nucleotide sequence ID" value="NZ_JAMQJY010000001.1"/>
</dbReference>
<dbReference type="Proteomes" id="UP001203665">
    <property type="component" value="Unassembled WGS sequence"/>
</dbReference>
<comment type="caution">
    <text evidence="1">The sequence shown here is derived from an EMBL/GenBank/DDBJ whole genome shotgun (WGS) entry which is preliminary data.</text>
</comment>
<evidence type="ECO:0000313" key="2">
    <source>
        <dbReference type="Proteomes" id="UP001203665"/>
    </source>
</evidence>
<reference evidence="1" key="1">
    <citation type="submission" date="2022-06" db="EMBL/GenBank/DDBJ databases">
        <title>Alkalicoccobacillus porphyridii sp. nov., isolated from a marine red alga, Porphyridium purpureum and reclassification of Shouchella plakortidis and Shouchella gibsonii as Alkalicoccobacillus plakortidis comb. nov. and Alkalicoccobacillus gibsonii comb. nov.</title>
        <authorList>
            <person name="Kim K.H."/>
            <person name="Lee J.K."/>
            <person name="Han D.M."/>
            <person name="Baek J.H."/>
            <person name="Jeon C.O."/>
        </authorList>
    </citation>
    <scope>NUCLEOTIDE SEQUENCE</scope>
    <source>
        <strain evidence="1">DSM 19153</strain>
    </source>
</reference>
<sequence length="82" mass="9837">MPLIPFSHSWPYEKQFNDVYLHECPFCGEDQVLTHMKNRDLEEAKEGIKKQLNLPCCHARLIILEADEDYFWTNQALREDRK</sequence>
<proteinExistence type="predicted"/>
<dbReference type="EMBL" id="JAMQJY010000001">
    <property type="protein sequence ID" value="MCM2675460.1"/>
    <property type="molecule type" value="Genomic_DNA"/>
</dbReference>